<reference evidence="1 2" key="1">
    <citation type="submission" date="2018-10" db="EMBL/GenBank/DDBJ databases">
        <title>Characterization and genome analysis of a novel bacterium Sphingobium yanoikuyae SJTF8 capable of degrading PAHs.</title>
        <authorList>
            <person name="Yin C."/>
            <person name="Xiong W."/>
            <person name="Liang R."/>
        </authorList>
    </citation>
    <scope>NUCLEOTIDE SEQUENCE [LARGE SCALE GENOMIC DNA]</scope>
    <source>
        <strain evidence="1 2">SJTF8</strain>
        <plasmid evidence="2">pf1</plasmid>
    </source>
</reference>
<dbReference type="AlphaFoldDB" id="A0A3G2UL96"/>
<gene>
    <name evidence="1" type="ORF">EBF16_00870</name>
</gene>
<name>A0A3G2UL96_SPHYA</name>
<dbReference type="EMBL" id="CP033227">
    <property type="protein sequence ID" value="AYO75585.1"/>
    <property type="molecule type" value="Genomic_DNA"/>
</dbReference>
<proteinExistence type="predicted"/>
<accession>A0A3G2UL96</accession>
<sequence>MMVDAPTDGSQGAIYILYNGRLAPKFKVSKPRTLSLVSRALSTVLGEADRTIIDDLRSFAQERKIRLSICAIDEAAPNADAPLFDTGHMRKLYTMGEEEGRAQDGCLISTSIHSPIIRP</sequence>
<geneLocation type="plasmid" evidence="2">
    <name>pf1</name>
</geneLocation>
<evidence type="ECO:0000313" key="2">
    <source>
        <dbReference type="Proteomes" id="UP000280708"/>
    </source>
</evidence>
<dbReference type="RefSeq" id="WP_037525043.1">
    <property type="nucleotide sequence ID" value="NZ_DAMCWT010000025.1"/>
</dbReference>
<protein>
    <submittedName>
        <fullName evidence="1">Uncharacterized protein</fullName>
    </submittedName>
</protein>
<evidence type="ECO:0000313" key="1">
    <source>
        <dbReference type="EMBL" id="AYO75585.1"/>
    </source>
</evidence>
<organism evidence="1 2">
    <name type="scientific">Sphingobium yanoikuyae</name>
    <name type="common">Sphingomonas yanoikuyae</name>
    <dbReference type="NCBI Taxonomy" id="13690"/>
    <lineage>
        <taxon>Bacteria</taxon>
        <taxon>Pseudomonadati</taxon>
        <taxon>Pseudomonadota</taxon>
        <taxon>Alphaproteobacteria</taxon>
        <taxon>Sphingomonadales</taxon>
        <taxon>Sphingomonadaceae</taxon>
        <taxon>Sphingobium</taxon>
    </lineage>
</organism>
<dbReference type="Proteomes" id="UP000280708">
    <property type="component" value="Plasmid pF1"/>
</dbReference>
<keyword evidence="1" id="KW-0614">Plasmid</keyword>